<feature type="region of interest" description="Disordered" evidence="1">
    <location>
        <begin position="1"/>
        <end position="43"/>
    </location>
</feature>
<evidence type="ECO:0000256" key="1">
    <source>
        <dbReference type="SAM" id="MobiDB-lite"/>
    </source>
</evidence>
<dbReference type="PANTHER" id="PTHR14303:SF0">
    <property type="entry name" value="DNA POLYMERASE DELTA SUBUNIT 4"/>
    <property type="match status" value="1"/>
</dbReference>
<dbReference type="GO" id="GO:0006261">
    <property type="term" value="P:DNA-templated DNA replication"/>
    <property type="evidence" value="ECO:0007669"/>
    <property type="project" value="TreeGrafter"/>
</dbReference>
<dbReference type="GO" id="GO:0000731">
    <property type="term" value="P:DNA synthesis involved in DNA repair"/>
    <property type="evidence" value="ECO:0007669"/>
    <property type="project" value="InterPro"/>
</dbReference>
<evidence type="ECO:0000313" key="3">
    <source>
        <dbReference type="Proteomes" id="UP000265100"/>
    </source>
</evidence>
<protein>
    <submittedName>
        <fullName evidence="2">Uncharacterized protein</fullName>
    </submittedName>
</protein>
<dbReference type="Proteomes" id="UP000265100">
    <property type="component" value="Chromosome 6"/>
</dbReference>
<dbReference type="OMA" id="CTGISRM"/>
<dbReference type="STRING" id="8154.ENSACLP00000026976"/>
<name>A0A3P8QCC1_ASTCA</name>
<reference evidence="2" key="2">
    <citation type="submission" date="2025-08" db="UniProtKB">
        <authorList>
            <consortium name="Ensembl"/>
        </authorList>
    </citation>
    <scope>IDENTIFICATION</scope>
</reference>
<dbReference type="Ensembl" id="ENSACLT00000027607.2">
    <property type="protein sequence ID" value="ENSACLP00000026976.2"/>
    <property type="gene ID" value="ENSACLG00000018341.2"/>
</dbReference>
<dbReference type="GO" id="GO:0043625">
    <property type="term" value="C:delta DNA polymerase complex"/>
    <property type="evidence" value="ECO:0007669"/>
    <property type="project" value="TreeGrafter"/>
</dbReference>
<dbReference type="PANTHER" id="PTHR14303">
    <property type="entry name" value="DNA POLYMERASE DELTA SUBUNIT 4"/>
    <property type="match status" value="1"/>
</dbReference>
<evidence type="ECO:0000313" key="2">
    <source>
        <dbReference type="Ensembl" id="ENSACLP00000026976.2"/>
    </source>
</evidence>
<organism evidence="2 3">
    <name type="scientific">Astatotilapia calliptera</name>
    <name type="common">Eastern happy</name>
    <name type="synonym">Chromis callipterus</name>
    <dbReference type="NCBI Taxonomy" id="8154"/>
    <lineage>
        <taxon>Eukaryota</taxon>
        <taxon>Metazoa</taxon>
        <taxon>Chordata</taxon>
        <taxon>Craniata</taxon>
        <taxon>Vertebrata</taxon>
        <taxon>Euteleostomi</taxon>
        <taxon>Actinopterygii</taxon>
        <taxon>Neopterygii</taxon>
        <taxon>Teleostei</taxon>
        <taxon>Neoteleostei</taxon>
        <taxon>Acanthomorphata</taxon>
        <taxon>Ovalentaria</taxon>
        <taxon>Cichlomorphae</taxon>
        <taxon>Cichliformes</taxon>
        <taxon>Cichlidae</taxon>
        <taxon>African cichlids</taxon>
        <taxon>Pseudocrenilabrinae</taxon>
        <taxon>Haplochromini</taxon>
        <taxon>Astatotilapia</taxon>
    </lineage>
</organism>
<dbReference type="GeneTree" id="ENSGT00390000005096"/>
<dbReference type="AlphaFoldDB" id="A0A3P8QCC1"/>
<dbReference type="GO" id="GO:0003887">
    <property type="term" value="F:DNA-directed DNA polymerase activity"/>
    <property type="evidence" value="ECO:0007669"/>
    <property type="project" value="TreeGrafter"/>
</dbReference>
<dbReference type="Bgee" id="ENSACLG00000018341">
    <property type="expression patterns" value="Expressed in spleen and 8 other cell types or tissues"/>
</dbReference>
<dbReference type="Pfam" id="PF04081">
    <property type="entry name" value="DNA_pol_delta_4"/>
    <property type="match status" value="1"/>
</dbReference>
<accession>A0A3P8QCC1</accession>
<keyword evidence="3" id="KW-1185">Reference proteome</keyword>
<dbReference type="InterPro" id="IPR007218">
    <property type="entry name" value="DNA_pol_delta_4"/>
</dbReference>
<reference evidence="2" key="3">
    <citation type="submission" date="2025-09" db="UniProtKB">
        <authorList>
            <consortium name="Ensembl"/>
        </authorList>
    </citation>
    <scope>IDENTIFICATION</scope>
</reference>
<reference evidence="2" key="1">
    <citation type="submission" date="2018-05" db="EMBL/GenBank/DDBJ databases">
        <authorList>
            <person name="Datahose"/>
        </authorList>
    </citation>
    <scope>NUCLEOTIDE SEQUENCE</scope>
</reference>
<feature type="compositionally biased region" description="Basic residues" evidence="1">
    <location>
        <begin position="14"/>
        <end position="23"/>
    </location>
</feature>
<proteinExistence type="predicted"/>
<sequence>MTTKRRLITDSFKVVKRSRKGGKREKSPTPPPSPQKEADRVREEELEKLRQFDLDWSFGPCTGISRLQRWERAKLHGLNPPEEIRDLLLQTHADPEYNLGRCREVPLSCKSLFMRTIPQERACGVDILSEEDTNKLQSKPGFFYVSVLYEKEKRKKQICTTATMFQRLNPAVVFVWFSSL</sequence>